<dbReference type="STRING" id="511.UZ73_13730"/>
<keyword evidence="2 6" id="KW-0812">Transmembrane</keyword>
<dbReference type="SUPFAM" id="SSF74653">
    <property type="entry name" value="TolA/TonB C-terminal domain"/>
    <property type="match status" value="1"/>
</dbReference>
<proteinExistence type="predicted"/>
<dbReference type="Proteomes" id="UP000245216">
    <property type="component" value="Unassembled WGS sequence"/>
</dbReference>
<reference evidence="7 8" key="1">
    <citation type="submission" date="2018-05" db="EMBL/GenBank/DDBJ databases">
        <title>Genome Sequence of an Efficient Indole-Degrading Bacterium, Alcaligenes sp.YBY.</title>
        <authorList>
            <person name="Yang B."/>
        </authorList>
    </citation>
    <scope>NUCLEOTIDE SEQUENCE [LARGE SCALE GENOMIC DNA]</scope>
    <source>
        <strain evidence="7 8">YBY</strain>
    </source>
</reference>
<gene>
    <name evidence="7" type="ORF">DF183_11175</name>
</gene>
<feature type="transmembrane region" description="Helical" evidence="6">
    <location>
        <begin position="12"/>
        <end position="31"/>
    </location>
</feature>
<dbReference type="RefSeq" id="WP_042486430.1">
    <property type="nucleotide sequence ID" value="NZ_CP023667.1"/>
</dbReference>
<comment type="caution">
    <text evidence="7">The sequence shown here is derived from an EMBL/GenBank/DDBJ whole genome shotgun (WGS) entry which is preliminary data.</text>
</comment>
<dbReference type="GO" id="GO:0016020">
    <property type="term" value="C:membrane"/>
    <property type="evidence" value="ECO:0007669"/>
    <property type="project" value="UniProtKB-SubCell"/>
</dbReference>
<evidence type="ECO:0000256" key="4">
    <source>
        <dbReference type="ARBA" id="ARBA00023136"/>
    </source>
</evidence>
<organism evidence="7 8">
    <name type="scientific">Alcaligenes faecalis</name>
    <dbReference type="NCBI Taxonomy" id="511"/>
    <lineage>
        <taxon>Bacteria</taxon>
        <taxon>Pseudomonadati</taxon>
        <taxon>Pseudomonadota</taxon>
        <taxon>Betaproteobacteria</taxon>
        <taxon>Burkholderiales</taxon>
        <taxon>Alcaligenaceae</taxon>
        <taxon>Alcaligenes</taxon>
    </lineage>
</organism>
<dbReference type="Pfam" id="PF13103">
    <property type="entry name" value="TonB_2"/>
    <property type="match status" value="1"/>
</dbReference>
<dbReference type="NCBIfam" id="TIGR01352">
    <property type="entry name" value="tonB_Cterm"/>
    <property type="match status" value="1"/>
</dbReference>
<evidence type="ECO:0000256" key="2">
    <source>
        <dbReference type="ARBA" id="ARBA00022692"/>
    </source>
</evidence>
<protein>
    <submittedName>
        <fullName evidence="7">TonB family protein</fullName>
    </submittedName>
</protein>
<feature type="compositionally biased region" description="Low complexity" evidence="5">
    <location>
        <begin position="81"/>
        <end position="90"/>
    </location>
</feature>
<evidence type="ECO:0000313" key="7">
    <source>
        <dbReference type="EMBL" id="PWE13731.1"/>
    </source>
</evidence>
<evidence type="ECO:0000256" key="6">
    <source>
        <dbReference type="SAM" id="Phobius"/>
    </source>
</evidence>
<reference evidence="7 8" key="2">
    <citation type="submission" date="2018-05" db="EMBL/GenBank/DDBJ databases">
        <authorList>
            <person name="Lanie J.A."/>
            <person name="Ng W.-L."/>
            <person name="Kazmierczak K.M."/>
            <person name="Andrzejewski T.M."/>
            <person name="Davidsen T.M."/>
            <person name="Wayne K.J."/>
            <person name="Tettelin H."/>
            <person name="Glass J.I."/>
            <person name="Rusch D."/>
            <person name="Podicherti R."/>
            <person name="Tsui H.-C.T."/>
            <person name="Winkler M.E."/>
        </authorList>
    </citation>
    <scope>NUCLEOTIDE SEQUENCE [LARGE SCALE GENOMIC DNA]</scope>
    <source>
        <strain evidence="7 8">YBY</strain>
    </source>
</reference>
<sequence>MSQLDRRHASKDYLWLAVALSALIHLLLIFWPTRAPSPAPTNSLDVALVNFSTDSAPLSPQLLAQLNLDGGGEHQQGQASNPLPLTDPNLPNQLVLEALRARQQSLEAEQQRLLGELDSQDKVPPSTPSPEYIGASIEPGPDDHDLAPKVQNSQLAILREQIREQQRQPRYHYVGPSAKASEQAQYLDQWRQKVEQTGTRHYPQQDGKQLYGQLQMTVYIRRDGSLLRAQITQPSDQAALNLAARRIVELAAPFAPLPEQLAPGADVLVITRSWSFTHDRLSMHSTDTQ</sequence>
<dbReference type="Gene3D" id="3.30.1150.10">
    <property type="match status" value="1"/>
</dbReference>
<name>A0A2U2BIB2_ALCFA</name>
<evidence type="ECO:0000313" key="8">
    <source>
        <dbReference type="Proteomes" id="UP000245216"/>
    </source>
</evidence>
<accession>A0A2U2BIB2</accession>
<evidence type="ECO:0000256" key="3">
    <source>
        <dbReference type="ARBA" id="ARBA00022989"/>
    </source>
</evidence>
<keyword evidence="4 6" id="KW-0472">Membrane</keyword>
<evidence type="ECO:0000256" key="5">
    <source>
        <dbReference type="SAM" id="MobiDB-lite"/>
    </source>
</evidence>
<keyword evidence="3 6" id="KW-1133">Transmembrane helix</keyword>
<feature type="region of interest" description="Disordered" evidence="5">
    <location>
        <begin position="68"/>
        <end position="90"/>
    </location>
</feature>
<evidence type="ECO:0000256" key="1">
    <source>
        <dbReference type="ARBA" id="ARBA00004167"/>
    </source>
</evidence>
<dbReference type="OrthoDB" id="9803361at2"/>
<dbReference type="InterPro" id="IPR006260">
    <property type="entry name" value="TonB/TolA_C"/>
</dbReference>
<dbReference type="EMBL" id="QEXO01000003">
    <property type="protein sequence ID" value="PWE13731.1"/>
    <property type="molecule type" value="Genomic_DNA"/>
</dbReference>
<comment type="subcellular location">
    <subcellularLocation>
        <location evidence="1">Membrane</location>
        <topology evidence="1">Single-pass membrane protein</topology>
    </subcellularLocation>
</comment>
<dbReference type="AlphaFoldDB" id="A0A2U2BIB2"/>